<accession>A0A4U5JCE1</accession>
<sequence length="522" mass="57607">MAYDGPTVFLAPYGNAAAQENFQRTVLDGLSGSEVAAYSDSHSSGDTVRMWGTKETVSGTWRQIDPGDYLLFYKDGGYDHAAEVISTERNESLGRAVWPNHEEGKPWVCIIYLKEPIETNIDSEEIHGLAGHDISYTMGFSSLNDLGLGGIRGRYGSVENLVHGRPAASDRSTEQATLDGGPEPDIYTEPSIDLPAETFDSLYFHDEQREELIESITAALNAGKHLIFTGPPGTGKTEIARQLCSYLNTEYPHIYTGQQLTTATADWSTFETVGGYMPGESDGENLSFEPGQVLRRFKKERTQRNELLVIDEINRADIDKSFGQLFTLLSGQAVQLPYRRDGEEIEVVPASDFDGQLAPNRYVVPASWRIFATMNSYDKTSLYELSYAFMRRFAFIHVDAPEIPPGREESSELVRSYADVWGIDANDDTLRDVGEIWFAVNATENGRNIGPAIIKDILSHVNGREIDRRAALSGAVASYVFPQLEGVPNRGQIVSRIAHTDVVDRGRLGRLAGDVLGVTVDG</sequence>
<name>A0A4U5JCE1_9EURY</name>
<proteinExistence type="predicted"/>
<dbReference type="SUPFAM" id="SSF52540">
    <property type="entry name" value="P-loop containing nucleoside triphosphate hydrolases"/>
    <property type="match status" value="1"/>
</dbReference>
<evidence type="ECO:0000259" key="2">
    <source>
        <dbReference type="SMART" id="SM00382"/>
    </source>
</evidence>
<evidence type="ECO:0000256" key="1">
    <source>
        <dbReference type="SAM" id="MobiDB-lite"/>
    </source>
</evidence>
<gene>
    <name evidence="3" type="ORF">DM868_08830</name>
</gene>
<dbReference type="OrthoDB" id="9837at2157"/>
<organism evidence="3 4">
    <name type="scientific">Natronomonas salsuginis</name>
    <dbReference type="NCBI Taxonomy" id="2217661"/>
    <lineage>
        <taxon>Archaea</taxon>
        <taxon>Methanobacteriati</taxon>
        <taxon>Methanobacteriota</taxon>
        <taxon>Stenosarchaea group</taxon>
        <taxon>Halobacteria</taxon>
        <taxon>Halobacteriales</taxon>
        <taxon>Natronomonadaceae</taxon>
        <taxon>Natronomonas</taxon>
    </lineage>
</organism>
<protein>
    <submittedName>
        <fullName evidence="3">MoxR family ATPase</fullName>
    </submittedName>
</protein>
<dbReference type="AlphaFoldDB" id="A0A4U5JCE1"/>
<evidence type="ECO:0000313" key="3">
    <source>
        <dbReference type="EMBL" id="TKR25518.1"/>
    </source>
</evidence>
<dbReference type="SMART" id="SM00382">
    <property type="entry name" value="AAA"/>
    <property type="match status" value="1"/>
</dbReference>
<dbReference type="Gene3D" id="3.40.50.300">
    <property type="entry name" value="P-loop containing nucleotide triphosphate hydrolases"/>
    <property type="match status" value="1"/>
</dbReference>
<feature type="region of interest" description="Disordered" evidence="1">
    <location>
        <begin position="165"/>
        <end position="185"/>
    </location>
</feature>
<dbReference type="InterPro" id="IPR027417">
    <property type="entry name" value="P-loop_NTPase"/>
</dbReference>
<dbReference type="PANTHER" id="PTHR37291">
    <property type="entry name" value="5-METHYLCYTOSINE-SPECIFIC RESTRICTION ENZYME B"/>
    <property type="match status" value="1"/>
</dbReference>
<dbReference type="InterPro" id="IPR052934">
    <property type="entry name" value="Methyl-DNA_Rec/Restrict_Enz"/>
</dbReference>
<comment type="caution">
    <text evidence="3">The sequence shown here is derived from an EMBL/GenBank/DDBJ whole genome shotgun (WGS) entry which is preliminary data.</text>
</comment>
<dbReference type="CDD" id="cd00009">
    <property type="entry name" value="AAA"/>
    <property type="match status" value="1"/>
</dbReference>
<evidence type="ECO:0000313" key="4">
    <source>
        <dbReference type="Proteomes" id="UP000308037"/>
    </source>
</evidence>
<dbReference type="GO" id="GO:0016887">
    <property type="term" value="F:ATP hydrolysis activity"/>
    <property type="evidence" value="ECO:0007669"/>
    <property type="project" value="InterPro"/>
</dbReference>
<dbReference type="GO" id="GO:0005524">
    <property type="term" value="F:ATP binding"/>
    <property type="evidence" value="ECO:0007669"/>
    <property type="project" value="InterPro"/>
</dbReference>
<dbReference type="Pfam" id="PF07728">
    <property type="entry name" value="AAA_5"/>
    <property type="match status" value="1"/>
</dbReference>
<dbReference type="EMBL" id="QKNX01000003">
    <property type="protein sequence ID" value="TKR25518.1"/>
    <property type="molecule type" value="Genomic_DNA"/>
</dbReference>
<dbReference type="InterPro" id="IPR011704">
    <property type="entry name" value="ATPase_dyneun-rel_AAA"/>
</dbReference>
<dbReference type="RefSeq" id="WP_137276518.1">
    <property type="nucleotide sequence ID" value="NZ_QKNX01000003.1"/>
</dbReference>
<dbReference type="InterPro" id="IPR003593">
    <property type="entry name" value="AAA+_ATPase"/>
</dbReference>
<keyword evidence="4" id="KW-1185">Reference proteome</keyword>
<feature type="domain" description="AAA+ ATPase" evidence="2">
    <location>
        <begin position="222"/>
        <end position="404"/>
    </location>
</feature>
<dbReference type="PANTHER" id="PTHR37291:SF1">
    <property type="entry name" value="TYPE IV METHYL-DIRECTED RESTRICTION ENZYME ECOKMCRB SUBUNIT"/>
    <property type="match status" value="1"/>
</dbReference>
<dbReference type="Proteomes" id="UP000308037">
    <property type="component" value="Unassembled WGS sequence"/>
</dbReference>
<reference evidence="3 4" key="1">
    <citation type="submission" date="2019-04" db="EMBL/GenBank/DDBJ databases">
        <title>Natronomonas sp. F20-122 a newhaloarchaeon isolated from a saline saltern of Isla Bacuta, Huelva, Spain.</title>
        <authorList>
            <person name="Duran-Viseras A."/>
            <person name="Sanchez-Porro C."/>
            <person name="Ventosa A."/>
        </authorList>
    </citation>
    <scope>NUCLEOTIDE SEQUENCE [LARGE SCALE GENOMIC DNA]</scope>
    <source>
        <strain evidence="3 4">F20-122</strain>
    </source>
</reference>